<protein>
    <submittedName>
        <fullName evidence="1">Uncharacterized protein</fullName>
    </submittedName>
</protein>
<evidence type="ECO:0000313" key="2">
    <source>
        <dbReference type="Proteomes" id="UP000053593"/>
    </source>
</evidence>
<dbReference type="Proteomes" id="UP000053593">
    <property type="component" value="Unassembled WGS sequence"/>
</dbReference>
<reference evidence="1 2" key="1">
    <citation type="submission" date="2014-04" db="EMBL/GenBank/DDBJ databases">
        <title>Evolutionary Origins and Diversification of the Mycorrhizal Mutualists.</title>
        <authorList>
            <consortium name="DOE Joint Genome Institute"/>
            <consortium name="Mycorrhizal Genomics Consortium"/>
            <person name="Kohler A."/>
            <person name="Kuo A."/>
            <person name="Nagy L.G."/>
            <person name="Floudas D."/>
            <person name="Copeland A."/>
            <person name="Barry K.W."/>
            <person name="Cichocki N."/>
            <person name="Veneault-Fourrey C."/>
            <person name="LaButti K."/>
            <person name="Lindquist E.A."/>
            <person name="Lipzen A."/>
            <person name="Lundell T."/>
            <person name="Morin E."/>
            <person name="Murat C."/>
            <person name="Riley R."/>
            <person name="Ohm R."/>
            <person name="Sun H."/>
            <person name="Tunlid A."/>
            <person name="Henrissat B."/>
            <person name="Grigoriev I.V."/>
            <person name="Hibbett D.S."/>
            <person name="Martin F."/>
        </authorList>
    </citation>
    <scope>NUCLEOTIDE SEQUENCE [LARGE SCALE GENOMIC DNA]</scope>
    <source>
        <strain evidence="1 2">FD-317 M1</strain>
    </source>
</reference>
<dbReference type="AlphaFoldDB" id="A0A0D0BAE7"/>
<dbReference type="HOGENOM" id="CLU_2320648_0_0_1"/>
<dbReference type="EMBL" id="KN834868">
    <property type="protein sequence ID" value="KIK51266.1"/>
    <property type="molecule type" value="Genomic_DNA"/>
</dbReference>
<keyword evidence="2" id="KW-1185">Reference proteome</keyword>
<accession>A0A0D0BAE7</accession>
<name>A0A0D0BAE7_9AGAR</name>
<organism evidence="1 2">
    <name type="scientific">Collybiopsis luxurians FD-317 M1</name>
    <dbReference type="NCBI Taxonomy" id="944289"/>
    <lineage>
        <taxon>Eukaryota</taxon>
        <taxon>Fungi</taxon>
        <taxon>Dikarya</taxon>
        <taxon>Basidiomycota</taxon>
        <taxon>Agaricomycotina</taxon>
        <taxon>Agaricomycetes</taxon>
        <taxon>Agaricomycetidae</taxon>
        <taxon>Agaricales</taxon>
        <taxon>Marasmiineae</taxon>
        <taxon>Omphalotaceae</taxon>
        <taxon>Collybiopsis</taxon>
        <taxon>Collybiopsis luxurians</taxon>
    </lineage>
</organism>
<gene>
    <name evidence="1" type="ORF">GYMLUDRAFT_50680</name>
</gene>
<proteinExistence type="predicted"/>
<evidence type="ECO:0000313" key="1">
    <source>
        <dbReference type="EMBL" id="KIK51266.1"/>
    </source>
</evidence>
<sequence length="99" mass="10557">MLSSISPKEPLTTFDQLECGLSITGSVLIALNGTPDTVYAVRCSITILPSTPTGRYQQIKSKKPFIASHSFAHASVLITISLAINMCQFPGMPGEPECS</sequence>